<name>A0A9I9EHS0_CUCME</name>
<dbReference type="AlphaFoldDB" id="A0A9I9EHS0"/>
<dbReference type="EnsemblPlants" id="MELO3C033583.2.1">
    <property type="protein sequence ID" value="MELO3C033583.2.1"/>
    <property type="gene ID" value="MELO3C033583.2"/>
</dbReference>
<proteinExistence type="predicted"/>
<sequence>MTYMEGVTQFLEKAKFHVNNLGKTRCLYKNCMNIV</sequence>
<accession>A0A9I9EHS0</accession>
<protein>
    <submittedName>
        <fullName evidence="1">Uncharacterized protein</fullName>
    </submittedName>
</protein>
<dbReference type="Gramene" id="MELO3C033583.2.1">
    <property type="protein sequence ID" value="MELO3C033583.2.1"/>
    <property type="gene ID" value="MELO3C033583.2"/>
</dbReference>
<reference evidence="1" key="1">
    <citation type="submission" date="2023-03" db="UniProtKB">
        <authorList>
            <consortium name="EnsemblPlants"/>
        </authorList>
    </citation>
    <scope>IDENTIFICATION</scope>
</reference>
<evidence type="ECO:0000313" key="1">
    <source>
        <dbReference type="EnsemblPlants" id="MELO3C033583.2.1"/>
    </source>
</evidence>
<organism evidence="1">
    <name type="scientific">Cucumis melo</name>
    <name type="common">Muskmelon</name>
    <dbReference type="NCBI Taxonomy" id="3656"/>
    <lineage>
        <taxon>Eukaryota</taxon>
        <taxon>Viridiplantae</taxon>
        <taxon>Streptophyta</taxon>
        <taxon>Embryophyta</taxon>
        <taxon>Tracheophyta</taxon>
        <taxon>Spermatophyta</taxon>
        <taxon>Magnoliopsida</taxon>
        <taxon>eudicotyledons</taxon>
        <taxon>Gunneridae</taxon>
        <taxon>Pentapetalae</taxon>
        <taxon>rosids</taxon>
        <taxon>fabids</taxon>
        <taxon>Cucurbitales</taxon>
        <taxon>Cucurbitaceae</taxon>
        <taxon>Benincaseae</taxon>
        <taxon>Cucumis</taxon>
    </lineage>
</organism>